<accession>A0A0M4IUG5</accession>
<evidence type="ECO:0000256" key="9">
    <source>
        <dbReference type="ARBA" id="ARBA00023224"/>
    </source>
</evidence>
<name>A0A0M4IUG5_LOCMI</name>
<evidence type="ECO:0000256" key="2">
    <source>
        <dbReference type="ARBA" id="ARBA00022475"/>
    </source>
</evidence>
<evidence type="ECO:0000256" key="3">
    <source>
        <dbReference type="ARBA" id="ARBA00022606"/>
    </source>
</evidence>
<evidence type="ECO:0000256" key="1">
    <source>
        <dbReference type="ARBA" id="ARBA00004651"/>
    </source>
</evidence>
<dbReference type="GO" id="GO:0004984">
    <property type="term" value="F:olfactory receptor activity"/>
    <property type="evidence" value="ECO:0007669"/>
    <property type="project" value="InterPro"/>
</dbReference>
<evidence type="ECO:0000256" key="5">
    <source>
        <dbReference type="ARBA" id="ARBA00022725"/>
    </source>
</evidence>
<keyword evidence="9" id="KW-0807">Transducer</keyword>
<keyword evidence="2" id="KW-1003">Cell membrane</keyword>
<feature type="non-terminal residue" evidence="11">
    <location>
        <position position="1"/>
    </location>
</feature>
<dbReference type="Pfam" id="PF02949">
    <property type="entry name" value="7tm_6"/>
    <property type="match status" value="1"/>
</dbReference>
<keyword evidence="6" id="KW-1133">Transmembrane helix</keyword>
<dbReference type="GO" id="GO:0005549">
    <property type="term" value="F:odorant binding"/>
    <property type="evidence" value="ECO:0007669"/>
    <property type="project" value="InterPro"/>
</dbReference>
<dbReference type="PANTHER" id="PTHR21137">
    <property type="entry name" value="ODORANT RECEPTOR"/>
    <property type="match status" value="1"/>
</dbReference>
<dbReference type="EMBL" id="KP843314">
    <property type="protein sequence ID" value="ALD51450.1"/>
    <property type="molecule type" value="mRNA"/>
</dbReference>
<keyword evidence="4" id="KW-0812">Transmembrane</keyword>
<keyword evidence="7" id="KW-0472">Membrane</keyword>
<dbReference type="InterPro" id="IPR004117">
    <property type="entry name" value="7tm6_olfct_rcpt"/>
</dbReference>
<dbReference type="GO" id="GO:0005886">
    <property type="term" value="C:plasma membrane"/>
    <property type="evidence" value="ECO:0007669"/>
    <property type="project" value="UniProtKB-SubCell"/>
</dbReference>
<sequence length="367" mass="40490">GGSALAVHAYYCTVLLANTAKTLVFAACRHSLGRAIHVLSRCPRAERSEKSGASARLTFALPQVMVLLAVATHSLVPLLGAGDGACADPEATGQGGGGCFSGRFPLELWYPAAALATPLYQVVYALQLVAIYCTCHTAINVDLFFFAVTNHASSHLQELNDALCRMGVRHTPVNRRRGSDESDHSADGKHGNGPLRHTSEESLVRAEHQRARYQELVRLIRVHQTITRAIKELEPVISYALFGPILTNVLNICLHMLVLTTERDNMGTNSKAFVGILFNLIQNGLYCSFGETLTHQSDRLFISIYSSGWENGCRRFKKAAAILMFQTRKPVQIKVAKLYTLSRRTFLQLLNNSYGLFNLLYQVKNPE</sequence>
<evidence type="ECO:0000256" key="10">
    <source>
        <dbReference type="SAM" id="MobiDB-lite"/>
    </source>
</evidence>
<proteinExistence type="evidence at transcript level"/>
<organism evidence="11">
    <name type="scientific">Locusta migratoria</name>
    <name type="common">Migratory locust</name>
    <dbReference type="NCBI Taxonomy" id="7004"/>
    <lineage>
        <taxon>Eukaryota</taxon>
        <taxon>Metazoa</taxon>
        <taxon>Ecdysozoa</taxon>
        <taxon>Arthropoda</taxon>
        <taxon>Hexapoda</taxon>
        <taxon>Insecta</taxon>
        <taxon>Pterygota</taxon>
        <taxon>Neoptera</taxon>
        <taxon>Polyneoptera</taxon>
        <taxon>Orthoptera</taxon>
        <taxon>Caelifera</taxon>
        <taxon>Acrididea</taxon>
        <taxon>Acridomorpha</taxon>
        <taxon>Acridoidea</taxon>
        <taxon>Acrididae</taxon>
        <taxon>Oedipodinae</taxon>
        <taxon>Locusta</taxon>
    </lineage>
</organism>
<evidence type="ECO:0000313" key="11">
    <source>
        <dbReference type="EMBL" id="ALD51450.1"/>
    </source>
</evidence>
<feature type="region of interest" description="Disordered" evidence="10">
    <location>
        <begin position="173"/>
        <end position="202"/>
    </location>
</feature>
<keyword evidence="5" id="KW-0552">Olfaction</keyword>
<keyword evidence="8 11" id="KW-0675">Receptor</keyword>
<evidence type="ECO:0000256" key="6">
    <source>
        <dbReference type="ARBA" id="ARBA00022989"/>
    </source>
</evidence>
<dbReference type="PANTHER" id="PTHR21137:SF35">
    <property type="entry name" value="ODORANT RECEPTOR 19A-RELATED"/>
    <property type="match status" value="1"/>
</dbReference>
<evidence type="ECO:0000256" key="7">
    <source>
        <dbReference type="ARBA" id="ARBA00023136"/>
    </source>
</evidence>
<dbReference type="GO" id="GO:0007165">
    <property type="term" value="P:signal transduction"/>
    <property type="evidence" value="ECO:0007669"/>
    <property type="project" value="UniProtKB-KW"/>
</dbReference>
<feature type="compositionally biased region" description="Basic and acidic residues" evidence="10">
    <location>
        <begin position="177"/>
        <end position="190"/>
    </location>
</feature>
<protein>
    <submittedName>
        <fullName evidence="11">Odorant receptor 91</fullName>
    </submittedName>
</protein>
<reference evidence="11" key="1">
    <citation type="journal article" date="2015" name="Cell. Mol. Life Sci.">
        <title>Identification and functional analysis of olfactory receptor family reveal unusual characteristics of the olfactory system in the migratory locust.</title>
        <authorList>
            <person name="Wang Z."/>
            <person name="Yang P."/>
            <person name="Chen D."/>
            <person name="Jiang F."/>
            <person name="Li Y."/>
            <person name="Wang X."/>
            <person name="Kang L."/>
        </authorList>
    </citation>
    <scope>NUCLEOTIDE SEQUENCE</scope>
</reference>
<comment type="subcellular location">
    <subcellularLocation>
        <location evidence="1">Cell membrane</location>
        <topology evidence="1">Multi-pass membrane protein</topology>
    </subcellularLocation>
</comment>
<evidence type="ECO:0000256" key="4">
    <source>
        <dbReference type="ARBA" id="ARBA00022692"/>
    </source>
</evidence>
<dbReference type="AlphaFoldDB" id="A0A0M4IUG5"/>
<evidence type="ECO:0000256" key="8">
    <source>
        <dbReference type="ARBA" id="ARBA00023170"/>
    </source>
</evidence>
<reference evidence="11" key="2">
    <citation type="submission" date="2015-02" db="EMBL/GenBank/DDBJ databases">
        <authorList>
            <person name="Torres C."/>
        </authorList>
    </citation>
    <scope>NUCLEOTIDE SEQUENCE</scope>
</reference>
<keyword evidence="3" id="KW-0716">Sensory transduction</keyword>